<proteinExistence type="predicted"/>
<name>A0ABM7MSD1_9BURK</name>
<sequence>MNVMKTIKNIASYALSISATGLFLINSAWAAIPIEHWTQASGAQVFLVQSAAIPMVDVQLDFDAGSRRDPVDHAGLASVTAAMMSKGIQAGGSPAEPAMDENALGEAWADLGASFGGHATSDRMSFALRSLTYPDLLAQAVQLAARQLAQPSFPVDVWQREREAMQASIREANTRPATLADRAFNQAVYGPHPYGYEVTQESLAHIDVAQMAALQRQSLLPCRAKVTVVGAVDRAQADGLVTSLLSRLAAASGVGATPTQACLVLPAVPEVAPLQHASEVRIPFDSAQAHVLMGQPGFKRDDPDYFALTVGNYILGGGGFVSRLTHEVREKRGLSYSVYSYFSPALHAGAFTVGLQTRPDQANQALDVARDVLARFVTDGPTEAELKAAKDHLMGGFALRIDSNRKLLDNVANIAWNQLPLDYLDTWTQQVDKLTTAQIRAAFQRKLQPQSMATVVLGGTPAQPSGATD</sequence>
<dbReference type="SUPFAM" id="SSF63411">
    <property type="entry name" value="LuxS/MPP-like metallohydrolase"/>
    <property type="match status" value="2"/>
</dbReference>
<feature type="domain" description="Peptidase M16 N-terminal" evidence="2">
    <location>
        <begin position="47"/>
        <end position="198"/>
    </location>
</feature>
<dbReference type="InterPro" id="IPR007863">
    <property type="entry name" value="Peptidase_M16_C"/>
</dbReference>
<evidence type="ECO:0008006" key="6">
    <source>
        <dbReference type="Google" id="ProtNLM"/>
    </source>
</evidence>
<accession>A0ABM7MSD1</accession>
<organism evidence="4 5">
    <name type="scientific">Rhodoferax lithotrophicus</name>
    <dbReference type="NCBI Taxonomy" id="2798804"/>
    <lineage>
        <taxon>Bacteria</taxon>
        <taxon>Pseudomonadati</taxon>
        <taxon>Pseudomonadota</taxon>
        <taxon>Betaproteobacteria</taxon>
        <taxon>Burkholderiales</taxon>
        <taxon>Comamonadaceae</taxon>
        <taxon>Rhodoferax</taxon>
    </lineage>
</organism>
<evidence type="ECO:0000259" key="3">
    <source>
        <dbReference type="Pfam" id="PF05193"/>
    </source>
</evidence>
<evidence type="ECO:0000259" key="2">
    <source>
        <dbReference type="Pfam" id="PF00675"/>
    </source>
</evidence>
<reference evidence="4 5" key="1">
    <citation type="journal article" date="2021" name="Microbiol. Spectr.">
        <title>A Single Bacterium Capable of Oxidation and Reduction of Iron at Circumneutral pH.</title>
        <authorList>
            <person name="Kato S."/>
            <person name="Ohkuma M."/>
        </authorList>
    </citation>
    <scope>NUCLEOTIDE SEQUENCE [LARGE SCALE GENOMIC DNA]</scope>
    <source>
        <strain evidence="4 5">MIZ03</strain>
    </source>
</reference>
<feature type="signal peptide" evidence="1">
    <location>
        <begin position="1"/>
        <end position="30"/>
    </location>
</feature>
<dbReference type="InterPro" id="IPR050361">
    <property type="entry name" value="MPP/UQCRC_Complex"/>
</dbReference>
<keyword evidence="1" id="KW-0732">Signal</keyword>
<evidence type="ECO:0000256" key="1">
    <source>
        <dbReference type="SAM" id="SignalP"/>
    </source>
</evidence>
<dbReference type="EMBL" id="AP024238">
    <property type="protein sequence ID" value="BCO29239.1"/>
    <property type="molecule type" value="Genomic_DNA"/>
</dbReference>
<evidence type="ECO:0000313" key="5">
    <source>
        <dbReference type="Proteomes" id="UP000824366"/>
    </source>
</evidence>
<feature type="domain" description="Peptidase M16 C-terminal" evidence="3">
    <location>
        <begin position="210"/>
        <end position="391"/>
    </location>
</feature>
<dbReference type="Pfam" id="PF05193">
    <property type="entry name" value="Peptidase_M16_C"/>
    <property type="match status" value="1"/>
</dbReference>
<protein>
    <recommendedName>
        <fullName evidence="6">Peptidase M16 inactive domain protein</fullName>
    </recommendedName>
</protein>
<dbReference type="Proteomes" id="UP000824366">
    <property type="component" value="Chromosome"/>
</dbReference>
<gene>
    <name evidence="4" type="ORF">MIZ03_4154</name>
</gene>
<dbReference type="PANTHER" id="PTHR11851">
    <property type="entry name" value="METALLOPROTEASE"/>
    <property type="match status" value="1"/>
</dbReference>
<keyword evidence="5" id="KW-1185">Reference proteome</keyword>
<dbReference type="InterPro" id="IPR011249">
    <property type="entry name" value="Metalloenz_LuxS/M16"/>
</dbReference>
<dbReference type="Gene3D" id="3.30.830.10">
    <property type="entry name" value="Metalloenzyme, LuxS/M16 peptidase-like"/>
    <property type="match status" value="2"/>
</dbReference>
<dbReference type="Pfam" id="PF00675">
    <property type="entry name" value="Peptidase_M16"/>
    <property type="match status" value="1"/>
</dbReference>
<dbReference type="InterPro" id="IPR011765">
    <property type="entry name" value="Pept_M16_N"/>
</dbReference>
<dbReference type="PANTHER" id="PTHR11851:SF224">
    <property type="entry name" value="PROCESSING PROTEASE"/>
    <property type="match status" value="1"/>
</dbReference>
<feature type="chain" id="PRO_5046214625" description="Peptidase M16 inactive domain protein" evidence="1">
    <location>
        <begin position="31"/>
        <end position="469"/>
    </location>
</feature>
<evidence type="ECO:0000313" key="4">
    <source>
        <dbReference type="EMBL" id="BCO29239.1"/>
    </source>
</evidence>